<proteinExistence type="inferred from homology"/>
<feature type="transmembrane region" description="Helical" evidence="6">
    <location>
        <begin position="109"/>
        <end position="129"/>
    </location>
</feature>
<dbReference type="Proteomes" id="UP000051751">
    <property type="component" value="Unassembled WGS sequence"/>
</dbReference>
<evidence type="ECO:0000256" key="6">
    <source>
        <dbReference type="RuleBase" id="RU004379"/>
    </source>
</evidence>
<dbReference type="OrthoDB" id="9793828at2"/>
<dbReference type="PATRIC" id="fig|81857.3.peg.640"/>
<evidence type="ECO:0000313" key="10">
    <source>
        <dbReference type="Proteomes" id="UP000051751"/>
    </source>
</evidence>
<comment type="subcellular location">
    <subcellularLocation>
        <location evidence="1">Membrane</location>
        <topology evidence="1">Multi-pass membrane protein</topology>
    </subcellularLocation>
</comment>
<feature type="transmembrane region" description="Helical" evidence="6">
    <location>
        <begin position="20"/>
        <end position="42"/>
    </location>
</feature>
<dbReference type="CDD" id="cd10432">
    <property type="entry name" value="BI-1-like_bacterial"/>
    <property type="match status" value="1"/>
</dbReference>
<gene>
    <name evidence="7" type="ORF">IV38_GL000633</name>
    <name evidence="8" type="ORF">IV40_GL000034</name>
</gene>
<dbReference type="Pfam" id="PF01027">
    <property type="entry name" value="Bax1-I"/>
    <property type="match status" value="1"/>
</dbReference>
<evidence type="ECO:0000313" key="8">
    <source>
        <dbReference type="EMBL" id="KRN33726.1"/>
    </source>
</evidence>
<dbReference type="PANTHER" id="PTHR23291:SF50">
    <property type="entry name" value="PROTEIN LIFEGUARD 4"/>
    <property type="match status" value="1"/>
</dbReference>
<keyword evidence="5 6" id="KW-0472">Membrane</keyword>
<evidence type="ECO:0000313" key="7">
    <source>
        <dbReference type="EMBL" id="KRN29745.1"/>
    </source>
</evidence>
<feature type="transmembrane region" description="Helical" evidence="6">
    <location>
        <begin position="141"/>
        <end position="158"/>
    </location>
</feature>
<evidence type="ECO:0000256" key="5">
    <source>
        <dbReference type="ARBA" id="ARBA00023136"/>
    </source>
</evidence>
<dbReference type="AlphaFoldDB" id="A0A0R2G0F4"/>
<comment type="caution">
    <text evidence="8">The sequence shown here is derived from an EMBL/GenBank/DDBJ whole genome shotgun (WGS) entry which is preliminary data.</text>
</comment>
<dbReference type="EMBL" id="JQAT01000001">
    <property type="protein sequence ID" value="KRN29745.1"/>
    <property type="molecule type" value="Genomic_DNA"/>
</dbReference>
<dbReference type="PANTHER" id="PTHR23291">
    <property type="entry name" value="BAX INHIBITOR-RELATED"/>
    <property type="match status" value="1"/>
</dbReference>
<evidence type="ECO:0000313" key="9">
    <source>
        <dbReference type="Proteomes" id="UP000051645"/>
    </source>
</evidence>
<dbReference type="InterPro" id="IPR006214">
    <property type="entry name" value="Bax_inhibitor_1-related"/>
</dbReference>
<organism evidence="8 9">
    <name type="scientific">Lactobacillus selangorensis</name>
    <dbReference type="NCBI Taxonomy" id="81857"/>
    <lineage>
        <taxon>Bacteria</taxon>
        <taxon>Bacillati</taxon>
        <taxon>Bacillota</taxon>
        <taxon>Bacilli</taxon>
        <taxon>Lactobacillales</taxon>
        <taxon>Lactobacillaceae</taxon>
        <taxon>Lactobacillus</taxon>
    </lineage>
</organism>
<sequence>MQENQTTSRDRGLALFFNKVYGYMTAGIAVSAVVAYLVSTVFKTQWINLIANNRLIFYVILFIPFILVWGVSRNSYRNPTGGFLMFMLLSVSYGLQFSLIAMFYSGANIAAAFVSSAGVFAAMSIYGRVTKNNLSNWGRTAFAFLIGIIIASLVNMFIHSSVISYILSYATLIIFIIMTASDNQKLTLMYQRYGSTGQVSVTGLAIQGALSLYLDFINIFLSILEIFGYGSNRN</sequence>
<keyword evidence="4 6" id="KW-1133">Transmembrane helix</keyword>
<dbReference type="STRING" id="81857.IV38_GL000633"/>
<feature type="transmembrane region" description="Helical" evidence="6">
    <location>
        <begin position="164"/>
        <end position="180"/>
    </location>
</feature>
<dbReference type="Proteomes" id="UP000051645">
    <property type="component" value="Unassembled WGS sequence"/>
</dbReference>
<accession>A0A0R2G0F4</accession>
<evidence type="ECO:0000256" key="3">
    <source>
        <dbReference type="ARBA" id="ARBA00022692"/>
    </source>
</evidence>
<evidence type="ECO:0000256" key="2">
    <source>
        <dbReference type="ARBA" id="ARBA00010350"/>
    </source>
</evidence>
<feature type="transmembrane region" description="Helical" evidence="6">
    <location>
        <begin position="201"/>
        <end position="224"/>
    </location>
</feature>
<evidence type="ECO:0000256" key="4">
    <source>
        <dbReference type="ARBA" id="ARBA00022989"/>
    </source>
</evidence>
<comment type="similarity">
    <text evidence="2 6">Belongs to the BI1 family.</text>
</comment>
<feature type="transmembrane region" description="Helical" evidence="6">
    <location>
        <begin position="54"/>
        <end position="71"/>
    </location>
</feature>
<protein>
    <submittedName>
        <fullName evidence="8">Integral membrane protein</fullName>
    </submittedName>
</protein>
<evidence type="ECO:0000256" key="1">
    <source>
        <dbReference type="ARBA" id="ARBA00004141"/>
    </source>
</evidence>
<feature type="transmembrane region" description="Helical" evidence="6">
    <location>
        <begin position="83"/>
        <end position="103"/>
    </location>
</feature>
<reference evidence="9 10" key="1">
    <citation type="journal article" date="2015" name="Genome Announc.">
        <title>Expanding the biotechnology potential of lactobacilli through comparative genomics of 213 strains and associated genera.</title>
        <authorList>
            <person name="Sun Z."/>
            <person name="Harris H.M."/>
            <person name="McCann A."/>
            <person name="Guo C."/>
            <person name="Argimon S."/>
            <person name="Zhang W."/>
            <person name="Yang X."/>
            <person name="Jeffery I.B."/>
            <person name="Cooney J.C."/>
            <person name="Kagawa T.F."/>
            <person name="Liu W."/>
            <person name="Song Y."/>
            <person name="Salvetti E."/>
            <person name="Wrobel A."/>
            <person name="Rasinkangas P."/>
            <person name="Parkhill J."/>
            <person name="Rea M.C."/>
            <person name="O'Sullivan O."/>
            <person name="Ritari J."/>
            <person name="Douillard F.P."/>
            <person name="Paul Ross R."/>
            <person name="Yang R."/>
            <person name="Briner A.E."/>
            <person name="Felis G.E."/>
            <person name="de Vos W.M."/>
            <person name="Barrangou R."/>
            <person name="Klaenhammer T.R."/>
            <person name="Caufield P.W."/>
            <person name="Cui Y."/>
            <person name="Zhang H."/>
            <person name="O'Toole P.W."/>
        </authorList>
    </citation>
    <scope>NUCLEOTIDE SEQUENCE [LARGE SCALE GENOMIC DNA]</scope>
    <source>
        <strain evidence="7 10">ATCC BAA-66</strain>
        <strain evidence="8 9">DSM 13344</strain>
    </source>
</reference>
<dbReference type="EMBL" id="JQAZ01000001">
    <property type="protein sequence ID" value="KRN33726.1"/>
    <property type="molecule type" value="Genomic_DNA"/>
</dbReference>
<keyword evidence="9" id="KW-1185">Reference proteome</keyword>
<keyword evidence="3 6" id="KW-0812">Transmembrane</keyword>
<dbReference type="RefSeq" id="WP_057768140.1">
    <property type="nucleotide sequence ID" value="NZ_JQAT01000001.1"/>
</dbReference>
<name>A0A0R2G0F4_9LACO</name>
<dbReference type="GO" id="GO:0005886">
    <property type="term" value="C:plasma membrane"/>
    <property type="evidence" value="ECO:0007669"/>
    <property type="project" value="TreeGrafter"/>
</dbReference>